<sequence>MAGCCKGLEIEDSKVDDGQADKLLETDELLETGELLFVSKCPGRIPLHYACRAFIEGFDETTLRLNTPWFGTYFGFLTWVWALGQVGLICRPKKPKLSKLLISSKRCERGARLNLSSDETKVVETSVEAVRARLNLSSDETKVVETIDFVEAVRGARLNLSSDETKVVETIDSVEAVRGARLNLSSDETKVVETIDSVEAVRARSSA</sequence>
<evidence type="ECO:0000313" key="1">
    <source>
        <dbReference type="EMBL" id="VYS56513.1"/>
    </source>
</evidence>
<evidence type="ECO:0000313" key="2">
    <source>
        <dbReference type="Proteomes" id="UP000426265"/>
    </source>
</evidence>
<protein>
    <submittedName>
        <fullName evidence="1">Uncharacterized protein</fullName>
    </submittedName>
</protein>
<accession>A0A654F4P1</accession>
<gene>
    <name evidence="1" type="ORF">AN1_LOCUS11967</name>
</gene>
<dbReference type="EMBL" id="CACRSJ010000106">
    <property type="protein sequence ID" value="VYS56513.1"/>
    <property type="molecule type" value="Genomic_DNA"/>
</dbReference>
<dbReference type="AlphaFoldDB" id="A0A654F4P1"/>
<organism evidence="1 2">
    <name type="scientific">Arabidopsis thaliana</name>
    <name type="common">Mouse-ear cress</name>
    <dbReference type="NCBI Taxonomy" id="3702"/>
    <lineage>
        <taxon>Eukaryota</taxon>
        <taxon>Viridiplantae</taxon>
        <taxon>Streptophyta</taxon>
        <taxon>Embryophyta</taxon>
        <taxon>Tracheophyta</taxon>
        <taxon>Spermatophyta</taxon>
        <taxon>Magnoliopsida</taxon>
        <taxon>eudicotyledons</taxon>
        <taxon>Gunneridae</taxon>
        <taxon>Pentapetalae</taxon>
        <taxon>rosids</taxon>
        <taxon>malvids</taxon>
        <taxon>Brassicales</taxon>
        <taxon>Brassicaceae</taxon>
        <taxon>Camelineae</taxon>
        <taxon>Arabidopsis</taxon>
    </lineage>
</organism>
<dbReference type="Proteomes" id="UP000426265">
    <property type="component" value="Unassembled WGS sequence"/>
</dbReference>
<proteinExistence type="predicted"/>
<reference evidence="1 2" key="1">
    <citation type="submission" date="2019-11" db="EMBL/GenBank/DDBJ databases">
        <authorList>
            <person name="Jiao W.-B."/>
            <person name="Schneeberger K."/>
        </authorList>
    </citation>
    <scope>NUCLEOTIDE SEQUENCE [LARGE SCALE GENOMIC DNA]</scope>
    <source>
        <strain evidence="2">cv. An-1</strain>
    </source>
</reference>
<name>A0A654F4P1_ARATH</name>